<proteinExistence type="inferred from homology"/>
<reference evidence="8 9" key="1">
    <citation type="submission" date="2008-11" db="EMBL/GenBank/DDBJ databases">
        <title>Draft genome sequence of Bacteroides pectinophilus (ATCC 43243).</title>
        <authorList>
            <person name="Sudarsanam P."/>
            <person name="Ley R."/>
            <person name="Guruge J."/>
            <person name="Turnbaugh P.J."/>
            <person name="Mahowald M."/>
            <person name="Liep D."/>
            <person name="Gordon J."/>
        </authorList>
    </citation>
    <scope>NUCLEOTIDE SEQUENCE [LARGE SCALE GENOMIC DNA]</scope>
    <source>
        <strain evidence="8 9">ATCC 43243</strain>
    </source>
</reference>
<name>B7ATG7_9FIRM</name>
<dbReference type="EMBL" id="ABVQ01000036">
    <property type="protein sequence ID" value="EEC56951.1"/>
    <property type="molecule type" value="Genomic_DNA"/>
</dbReference>
<comment type="subunit">
    <text evidence="6">Homotetramer. Forms an RuvA(8)-RuvB(12)-Holliday junction (HJ) complex. HJ DNA is sandwiched between 2 RuvA tetramers; dsDNA enters through RuvA and exits via RuvB. An RuvB hexamer assembles on each DNA strand where it exits the tetramer. Each RuvB hexamer is contacted by two RuvA subunits (via domain III) on 2 adjacent RuvB subunits; this complex drives branch migration. In the full resolvosome a probable DNA-RuvA(4)-RuvB(12)-RuvC(2) complex forms which resolves the HJ.</text>
</comment>
<dbReference type="SUPFAM" id="SSF46929">
    <property type="entry name" value="DNA helicase RuvA subunit, C-terminal domain"/>
    <property type="match status" value="1"/>
</dbReference>
<dbReference type="STRING" id="483218.BACPEC_01437"/>
<keyword evidence="2 6" id="KW-0227">DNA damage</keyword>
<comment type="domain">
    <text evidence="6">Has three domains with a flexible linker between the domains II and III and assumes an 'L' shape. Domain III is highly mobile and contacts RuvB.</text>
</comment>
<dbReference type="InterPro" id="IPR013849">
    <property type="entry name" value="DNA_helicase_Holl-junc_RuvA_I"/>
</dbReference>
<dbReference type="InterPro" id="IPR003583">
    <property type="entry name" value="Hlx-hairpin-Hlx_DNA-bd_motif"/>
</dbReference>
<protein>
    <recommendedName>
        <fullName evidence="6">Holliday junction branch migration complex subunit RuvA</fullName>
    </recommendedName>
</protein>
<dbReference type="InterPro" id="IPR011114">
    <property type="entry name" value="RuvA_C"/>
</dbReference>
<dbReference type="Gene3D" id="1.10.8.10">
    <property type="entry name" value="DNA helicase RuvA subunit, C-terminal domain"/>
    <property type="match status" value="1"/>
</dbReference>
<dbReference type="GO" id="GO:0009379">
    <property type="term" value="C:Holliday junction helicase complex"/>
    <property type="evidence" value="ECO:0007669"/>
    <property type="project" value="InterPro"/>
</dbReference>
<dbReference type="GO" id="GO:0000400">
    <property type="term" value="F:four-way junction DNA binding"/>
    <property type="evidence" value="ECO:0007669"/>
    <property type="project" value="UniProtKB-UniRule"/>
</dbReference>
<reference evidence="8 9" key="2">
    <citation type="submission" date="2008-11" db="EMBL/GenBank/DDBJ databases">
        <authorList>
            <person name="Fulton L."/>
            <person name="Clifton S."/>
            <person name="Fulton B."/>
            <person name="Xu J."/>
            <person name="Minx P."/>
            <person name="Pepin K.H."/>
            <person name="Johnson M."/>
            <person name="Bhonagiri V."/>
            <person name="Nash W.E."/>
            <person name="Mardis E.R."/>
            <person name="Wilson R.K."/>
        </authorList>
    </citation>
    <scope>NUCLEOTIDE SEQUENCE [LARGE SCALE GENOMIC DNA]</scope>
    <source>
        <strain evidence="8 9">ATCC 43243</strain>
    </source>
</reference>
<dbReference type="InterPro" id="IPR000085">
    <property type="entry name" value="RuvA"/>
</dbReference>
<dbReference type="AlphaFoldDB" id="B7ATG7"/>
<organism evidence="8 9">
    <name type="scientific">[Bacteroides] pectinophilus ATCC 43243</name>
    <dbReference type="NCBI Taxonomy" id="483218"/>
    <lineage>
        <taxon>Bacteria</taxon>
        <taxon>Bacillati</taxon>
        <taxon>Bacillota</taxon>
        <taxon>Clostridia</taxon>
        <taxon>Eubacteriales</taxon>
    </lineage>
</organism>
<feature type="domain" description="Helix-hairpin-helix DNA-binding motif class 1" evidence="7">
    <location>
        <begin position="74"/>
        <end position="93"/>
    </location>
</feature>
<evidence type="ECO:0000259" key="7">
    <source>
        <dbReference type="SMART" id="SM00278"/>
    </source>
</evidence>
<evidence type="ECO:0000256" key="3">
    <source>
        <dbReference type="ARBA" id="ARBA00023125"/>
    </source>
</evidence>
<keyword evidence="4 6" id="KW-0233">DNA recombination</keyword>
<dbReference type="GO" id="GO:0006310">
    <property type="term" value="P:DNA recombination"/>
    <property type="evidence" value="ECO:0007669"/>
    <property type="project" value="UniProtKB-UniRule"/>
</dbReference>
<dbReference type="Pfam" id="PF07499">
    <property type="entry name" value="RuvA_C"/>
    <property type="match status" value="1"/>
</dbReference>
<comment type="subcellular location">
    <subcellularLocation>
        <location evidence="6">Cytoplasm</location>
    </subcellularLocation>
</comment>
<keyword evidence="9" id="KW-1185">Reference proteome</keyword>
<accession>B7ATG7</accession>
<gene>
    <name evidence="6" type="primary">ruvA</name>
    <name evidence="8" type="ORF">BACPEC_01437</name>
</gene>
<evidence type="ECO:0000313" key="8">
    <source>
        <dbReference type="EMBL" id="EEC56951.1"/>
    </source>
</evidence>
<dbReference type="SUPFAM" id="SSF47781">
    <property type="entry name" value="RuvA domain 2-like"/>
    <property type="match status" value="1"/>
</dbReference>
<evidence type="ECO:0000256" key="2">
    <source>
        <dbReference type="ARBA" id="ARBA00022763"/>
    </source>
</evidence>
<comment type="function">
    <text evidence="6">The RuvA-RuvB-RuvC complex processes Holliday junction (HJ) DNA during genetic recombination and DNA repair, while the RuvA-RuvB complex plays an important role in the rescue of blocked DNA replication forks via replication fork reversal (RFR). RuvA specifically binds to HJ cruciform DNA, conferring on it an open structure. The RuvB hexamer acts as an ATP-dependent pump, pulling dsDNA into and through the RuvAB complex. HJ branch migration allows RuvC to scan DNA until it finds its consensus sequence, where it cleaves and resolves the cruciform DNA.</text>
</comment>
<dbReference type="InterPro" id="IPR012340">
    <property type="entry name" value="NA-bd_OB-fold"/>
</dbReference>
<dbReference type="HOGENOM" id="CLU_087936_3_0_9"/>
<sequence>MISYIKGELTEVSETSIVVETSSGIGMNIIVPQTVIDKMPSCGSMVKIHTYLNVKEDSMTLYGFINREDVDIFRLLITVNGIGPKGALAILSTITPDDLRFAVLSDDVKAISRAPGIGAKTAQRMIIELKDKLKLEEAFEIRLSHEEVDDLPAGDARNDTVQALVALGYGRSEAARAVNMVDGADSMDSEQLIKAALKKLAMI</sequence>
<dbReference type="HAMAP" id="MF_00031">
    <property type="entry name" value="DNA_HJ_migration_RuvA"/>
    <property type="match status" value="1"/>
</dbReference>
<feature type="domain" description="Helix-hairpin-helix DNA-binding motif class 1" evidence="7">
    <location>
        <begin position="109"/>
        <end position="128"/>
    </location>
</feature>
<dbReference type="Proteomes" id="UP000003136">
    <property type="component" value="Unassembled WGS sequence"/>
</dbReference>
<dbReference type="GO" id="GO:0006281">
    <property type="term" value="P:DNA repair"/>
    <property type="evidence" value="ECO:0007669"/>
    <property type="project" value="UniProtKB-UniRule"/>
</dbReference>
<dbReference type="SMART" id="SM00278">
    <property type="entry name" value="HhH1"/>
    <property type="match status" value="2"/>
</dbReference>
<dbReference type="Pfam" id="PF14520">
    <property type="entry name" value="HHH_5"/>
    <property type="match status" value="1"/>
</dbReference>
<dbReference type="Gene3D" id="1.10.150.20">
    <property type="entry name" value="5' to 3' exonuclease, C-terminal subdomain"/>
    <property type="match status" value="1"/>
</dbReference>
<keyword evidence="5 6" id="KW-0234">DNA repair</keyword>
<evidence type="ECO:0000256" key="4">
    <source>
        <dbReference type="ARBA" id="ARBA00023172"/>
    </source>
</evidence>
<dbReference type="InterPro" id="IPR036267">
    <property type="entry name" value="RuvA_C_sf"/>
</dbReference>
<dbReference type="NCBIfam" id="TIGR00084">
    <property type="entry name" value="ruvA"/>
    <property type="match status" value="1"/>
</dbReference>
<comment type="caution">
    <text evidence="6">Lacks conserved residue(s) required for the propagation of feature annotation.</text>
</comment>
<dbReference type="SUPFAM" id="SSF50249">
    <property type="entry name" value="Nucleic acid-binding proteins"/>
    <property type="match status" value="1"/>
</dbReference>
<dbReference type="GO" id="GO:0048476">
    <property type="term" value="C:Holliday junction resolvase complex"/>
    <property type="evidence" value="ECO:0007669"/>
    <property type="project" value="UniProtKB-UniRule"/>
</dbReference>
<dbReference type="CDD" id="cd14332">
    <property type="entry name" value="UBA_RuvA_C"/>
    <property type="match status" value="1"/>
</dbReference>
<evidence type="ECO:0000256" key="1">
    <source>
        <dbReference type="ARBA" id="ARBA00022490"/>
    </source>
</evidence>
<dbReference type="Gene3D" id="2.40.50.140">
    <property type="entry name" value="Nucleic acid-binding proteins"/>
    <property type="match status" value="1"/>
</dbReference>
<feature type="region of interest" description="Domain III" evidence="6">
    <location>
        <begin position="155"/>
        <end position="203"/>
    </location>
</feature>
<dbReference type="InterPro" id="IPR010994">
    <property type="entry name" value="RuvA_2-like"/>
</dbReference>
<keyword evidence="1 6" id="KW-0963">Cytoplasm</keyword>
<comment type="similarity">
    <text evidence="6">Belongs to the RuvA family.</text>
</comment>
<dbReference type="GO" id="GO:0009378">
    <property type="term" value="F:four-way junction helicase activity"/>
    <property type="evidence" value="ECO:0007669"/>
    <property type="project" value="InterPro"/>
</dbReference>
<evidence type="ECO:0000256" key="5">
    <source>
        <dbReference type="ARBA" id="ARBA00023204"/>
    </source>
</evidence>
<keyword evidence="3 6" id="KW-0238">DNA-binding</keyword>
<dbReference type="GO" id="GO:0005737">
    <property type="term" value="C:cytoplasm"/>
    <property type="evidence" value="ECO:0007669"/>
    <property type="project" value="UniProtKB-SubCell"/>
</dbReference>
<evidence type="ECO:0000313" key="9">
    <source>
        <dbReference type="Proteomes" id="UP000003136"/>
    </source>
</evidence>
<evidence type="ECO:0000256" key="6">
    <source>
        <dbReference type="HAMAP-Rule" id="MF_00031"/>
    </source>
</evidence>
<dbReference type="GO" id="GO:0005524">
    <property type="term" value="F:ATP binding"/>
    <property type="evidence" value="ECO:0007669"/>
    <property type="project" value="InterPro"/>
</dbReference>
<dbReference type="eggNOG" id="COG0632">
    <property type="taxonomic scope" value="Bacteria"/>
</dbReference>
<dbReference type="Pfam" id="PF01330">
    <property type="entry name" value="RuvA_N"/>
    <property type="match status" value="1"/>
</dbReference>